<comment type="caution">
    <text evidence="2">The sequence shown here is derived from an EMBL/GenBank/DDBJ whole genome shotgun (WGS) entry which is preliminary data.</text>
</comment>
<evidence type="ECO:0000256" key="1">
    <source>
        <dbReference type="SAM" id="MobiDB-lite"/>
    </source>
</evidence>
<feature type="compositionally biased region" description="Low complexity" evidence="1">
    <location>
        <begin position="31"/>
        <end position="41"/>
    </location>
</feature>
<feature type="region of interest" description="Disordered" evidence="1">
    <location>
        <begin position="1"/>
        <end position="59"/>
    </location>
</feature>
<sequence>MLLRQHPSPQALPRHSSASASSHRHLRSRQRASNASNAASNVLPNAPRPTLLTQHSNNPVRRRCRMLRVRDHLRILVPLRYGNSLRTVFIPHATKVSPRSIYKDIYDAMELDVSARNLVNIGWKTSDDSVRSACHELSTDEHMLQAIDKITGIQTNPRRKRDISLLILYVDKCDGGSDSYIRVLQSKLQCNEHRWPNRWCYVSPQGPEMHVPLGPEDLALWGRKIKDGIADPTGAIPPGCFSWAPLQNPPTLGSAKICAASTGLKNDLVINCSFQSDYSTDSEDDDEPESVLVSSVLRSLDQKYPKLALPSYQDVLASNGIVYAASIADFKPSFYVNLGVPAASVGIVLRGASQALQRQTLKRKEERRMRDISVEI</sequence>
<dbReference type="AlphaFoldDB" id="A0A409WZ91"/>
<protein>
    <submittedName>
        <fullName evidence="2">Uncharacterized protein</fullName>
    </submittedName>
</protein>
<evidence type="ECO:0000313" key="2">
    <source>
        <dbReference type="EMBL" id="PPQ83792.1"/>
    </source>
</evidence>
<evidence type="ECO:0000313" key="3">
    <source>
        <dbReference type="Proteomes" id="UP000284842"/>
    </source>
</evidence>
<gene>
    <name evidence="2" type="ORF">CVT24_007267</name>
</gene>
<keyword evidence="3" id="KW-1185">Reference proteome</keyword>
<name>A0A409WZ91_9AGAR</name>
<dbReference type="OrthoDB" id="2677451at2759"/>
<dbReference type="InParanoid" id="A0A409WZ91"/>
<dbReference type="EMBL" id="NHTK01004982">
    <property type="protein sequence ID" value="PPQ83792.1"/>
    <property type="molecule type" value="Genomic_DNA"/>
</dbReference>
<reference evidence="2 3" key="1">
    <citation type="journal article" date="2018" name="Evol. Lett.">
        <title>Horizontal gene cluster transfer increased hallucinogenic mushroom diversity.</title>
        <authorList>
            <person name="Reynolds H.T."/>
            <person name="Vijayakumar V."/>
            <person name="Gluck-Thaler E."/>
            <person name="Korotkin H.B."/>
            <person name="Matheny P.B."/>
            <person name="Slot J.C."/>
        </authorList>
    </citation>
    <scope>NUCLEOTIDE SEQUENCE [LARGE SCALE GENOMIC DNA]</scope>
    <source>
        <strain evidence="2 3">2629</strain>
    </source>
</reference>
<dbReference type="Proteomes" id="UP000284842">
    <property type="component" value="Unassembled WGS sequence"/>
</dbReference>
<accession>A0A409WZ91</accession>
<organism evidence="2 3">
    <name type="scientific">Panaeolus cyanescens</name>
    <dbReference type="NCBI Taxonomy" id="181874"/>
    <lineage>
        <taxon>Eukaryota</taxon>
        <taxon>Fungi</taxon>
        <taxon>Dikarya</taxon>
        <taxon>Basidiomycota</taxon>
        <taxon>Agaricomycotina</taxon>
        <taxon>Agaricomycetes</taxon>
        <taxon>Agaricomycetidae</taxon>
        <taxon>Agaricales</taxon>
        <taxon>Agaricineae</taxon>
        <taxon>Galeropsidaceae</taxon>
        <taxon>Panaeolus</taxon>
    </lineage>
</organism>
<proteinExistence type="predicted"/>